<dbReference type="InterPro" id="IPR017930">
    <property type="entry name" value="Myb_dom"/>
</dbReference>
<dbReference type="GeneID" id="25375385"/>
<dbReference type="SMART" id="SM00717">
    <property type="entry name" value="SANT"/>
    <property type="match status" value="2"/>
</dbReference>
<dbReference type="CDD" id="cd00167">
    <property type="entry name" value="SANT"/>
    <property type="match status" value="1"/>
</dbReference>
<protein>
    <submittedName>
        <fullName evidence="12">Myb-like DNA-binding domain-containing protein, putative</fullName>
    </submittedName>
</protein>
<dbReference type="InterPro" id="IPR047240">
    <property type="entry name" value="SANT_CDC5L_II"/>
</dbReference>
<evidence type="ECO:0000256" key="8">
    <source>
        <dbReference type="SAM" id="Coils"/>
    </source>
</evidence>
<evidence type="ECO:0000256" key="1">
    <source>
        <dbReference type="ARBA" id="ARBA00010506"/>
    </source>
</evidence>
<dbReference type="CDD" id="cd11659">
    <property type="entry name" value="SANT_CDC5_II"/>
    <property type="match status" value="1"/>
</dbReference>
<comment type="similarity">
    <text evidence="1">Belongs to the CEF1 family.</text>
</comment>
<sequence>MVRIFIKGGVWRNSEDEILKAAVMKYGLNNWSRVASLLVKKSAKQCKARWYEWLDPSVKKTEWTLEEEEKLLHLAKIMPSQWRTIAPIVGRTAYQCLMHYEELLDQAQGKWRTYEGMDGEEGKPSGTGFSQAPGSRKAPGRGVGFLRGREDPRRLRPGEIDPHPETKPSRADPIDMAEDEKEMLEEARARLANTRGKKAKRKAREKQLEEARRLAALQKKRELKAAGIITGAKRRTRKNFQPYEEIPFEEKPPPGFYDVPSEENPEGNLNFANISLQHMEGHMRAREEEKLRKEDARKLKRLREDHLDEYLKLQEEKLKREAIAKKMKLNLPEPMLKEHELEELVRLGAQASLLTGSDGHDETSTLLAQGLSTPTTAVSRIPRRSERVQQEARNALALLGIQTPLEGEENAQIEEVPGGKGLTPDDVRTPNALQQHLRGSRLTGTISDTPLTAATRITCTGHGSSATPLHDPSDAGSASEGGGMGSKAELQLARLQVRTSLASLPAPRNDVTGQIPDDITEEEKELLESEADMDMEDVEKRREQRAAEAARRRFLEQTQVMQQQLPRPILPPHKPLTPSIDAASAIAAAVQQQLQQDDDTVITEEGKDAAVAAISEAASLTENVMTLLVQHDCYEHPFRGVNPPPPAGGLEPCSLEEMQAARELVESELASWGLDENYPRLDKLVYTLETQLVFNPASKSYVSSSTLSPNERLQVYAHQVETLKSGLAAAVQRTKKLEKKYKVLTTGYTNRQKELAKAIAEKSAELLQLDARVASFTKLHEAERKAVKTRTEEKRVEVIRERAKHLFLQQLYGRLTSVKKHLQELLSDTATQQQQQAQPTQHVQA</sequence>
<dbReference type="VEuPathDB" id="ToxoDB:EMH_0003360"/>
<keyword evidence="8" id="KW-0175">Coiled coil</keyword>
<dbReference type="SUPFAM" id="SSF46689">
    <property type="entry name" value="Homeodomain-like"/>
    <property type="match status" value="1"/>
</dbReference>
<evidence type="ECO:0000256" key="3">
    <source>
        <dbReference type="ARBA" id="ARBA00022728"/>
    </source>
</evidence>
<feature type="region of interest" description="Disordered" evidence="9">
    <location>
        <begin position="461"/>
        <end position="485"/>
    </location>
</feature>
<feature type="domain" description="Myb-like" evidence="10">
    <location>
        <begin position="55"/>
        <end position="104"/>
    </location>
</feature>
<dbReference type="Pfam" id="PF00249">
    <property type="entry name" value="Myb_DNA-binding"/>
    <property type="match status" value="2"/>
</dbReference>
<dbReference type="InterPro" id="IPR047242">
    <property type="entry name" value="CDC5L/Cef1"/>
</dbReference>
<evidence type="ECO:0000256" key="7">
    <source>
        <dbReference type="ARBA" id="ARBA00023242"/>
    </source>
</evidence>
<keyword evidence="7" id="KW-0539">Nucleus</keyword>
<feature type="domain" description="HTH myb-type" evidence="11">
    <location>
        <begin position="3"/>
        <end position="58"/>
    </location>
</feature>
<dbReference type="GO" id="GO:0003677">
    <property type="term" value="F:DNA binding"/>
    <property type="evidence" value="ECO:0007669"/>
    <property type="project" value="UniProtKB-KW"/>
</dbReference>
<dbReference type="PROSITE" id="PS51294">
    <property type="entry name" value="HTH_MYB"/>
    <property type="match status" value="2"/>
</dbReference>
<feature type="domain" description="Myb-like" evidence="10">
    <location>
        <begin position="3"/>
        <end position="54"/>
    </location>
</feature>
<dbReference type="InterPro" id="IPR001005">
    <property type="entry name" value="SANT/Myb"/>
</dbReference>
<feature type="coiled-coil region" evidence="8">
    <location>
        <begin position="285"/>
        <end position="316"/>
    </location>
</feature>
<keyword evidence="5 12" id="KW-0238">DNA-binding</keyword>
<evidence type="ECO:0000256" key="2">
    <source>
        <dbReference type="ARBA" id="ARBA00022664"/>
    </source>
</evidence>
<dbReference type="Gene3D" id="1.10.10.60">
    <property type="entry name" value="Homeodomain-like"/>
    <property type="match status" value="2"/>
</dbReference>
<evidence type="ECO:0000256" key="5">
    <source>
        <dbReference type="ARBA" id="ARBA00023125"/>
    </source>
</evidence>
<dbReference type="InterPro" id="IPR009057">
    <property type="entry name" value="Homeodomain-like_sf"/>
</dbReference>
<evidence type="ECO:0000313" key="13">
    <source>
        <dbReference type="Proteomes" id="UP000030744"/>
    </source>
</evidence>
<keyword evidence="4" id="KW-0677">Repeat</keyword>
<dbReference type="GO" id="GO:0000398">
    <property type="term" value="P:mRNA splicing, via spliceosome"/>
    <property type="evidence" value="ECO:0007669"/>
    <property type="project" value="InterPro"/>
</dbReference>
<keyword evidence="2" id="KW-0507">mRNA processing</keyword>
<dbReference type="RefSeq" id="XP_013357818.1">
    <property type="nucleotide sequence ID" value="XM_013502364.1"/>
</dbReference>
<keyword evidence="3" id="KW-0747">Spliceosome</keyword>
<evidence type="ECO:0000259" key="10">
    <source>
        <dbReference type="PROSITE" id="PS50090"/>
    </source>
</evidence>
<evidence type="ECO:0000313" key="12">
    <source>
        <dbReference type="EMBL" id="CDJ35256.1"/>
    </source>
</evidence>
<feature type="compositionally biased region" description="Basic and acidic residues" evidence="9">
    <location>
        <begin position="147"/>
        <end position="173"/>
    </location>
</feature>
<evidence type="ECO:0000256" key="4">
    <source>
        <dbReference type="ARBA" id="ARBA00022737"/>
    </source>
</evidence>
<dbReference type="PROSITE" id="PS50090">
    <property type="entry name" value="MYB_LIKE"/>
    <property type="match status" value="2"/>
</dbReference>
<organism evidence="12 13">
    <name type="scientific">Eimeria mitis</name>
    <dbReference type="NCBI Taxonomy" id="44415"/>
    <lineage>
        <taxon>Eukaryota</taxon>
        <taxon>Sar</taxon>
        <taxon>Alveolata</taxon>
        <taxon>Apicomplexa</taxon>
        <taxon>Conoidasida</taxon>
        <taxon>Coccidia</taxon>
        <taxon>Eucoccidiorida</taxon>
        <taxon>Eimeriorina</taxon>
        <taxon>Eimeriidae</taxon>
        <taxon>Eimeria</taxon>
    </lineage>
</organism>
<dbReference type="OrthoDB" id="1410009at2759"/>
<dbReference type="EMBL" id="HG688053">
    <property type="protein sequence ID" value="CDJ35256.1"/>
    <property type="molecule type" value="Genomic_DNA"/>
</dbReference>
<evidence type="ECO:0000259" key="11">
    <source>
        <dbReference type="PROSITE" id="PS51294"/>
    </source>
</evidence>
<gene>
    <name evidence="12" type="ORF">EMH_0003360</name>
</gene>
<dbReference type="AlphaFoldDB" id="U6KEM6"/>
<feature type="domain" description="HTH myb-type" evidence="11">
    <location>
        <begin position="59"/>
        <end position="108"/>
    </location>
</feature>
<evidence type="ECO:0000256" key="6">
    <source>
        <dbReference type="ARBA" id="ARBA00023187"/>
    </source>
</evidence>
<dbReference type="GO" id="GO:0000974">
    <property type="term" value="C:Prp19 complex"/>
    <property type="evidence" value="ECO:0007669"/>
    <property type="project" value="InterPro"/>
</dbReference>
<dbReference type="GO" id="GO:0005681">
    <property type="term" value="C:spliceosomal complex"/>
    <property type="evidence" value="ECO:0007669"/>
    <property type="project" value="UniProtKB-KW"/>
</dbReference>
<dbReference type="InterPro" id="IPR021786">
    <property type="entry name" value="Cdc5p/Cef1_C"/>
</dbReference>
<keyword evidence="13" id="KW-1185">Reference proteome</keyword>
<name>U6KEM6_9EIME</name>
<evidence type="ECO:0000256" key="9">
    <source>
        <dbReference type="SAM" id="MobiDB-lite"/>
    </source>
</evidence>
<feature type="coiled-coil region" evidence="8">
    <location>
        <begin position="174"/>
        <end position="220"/>
    </location>
</feature>
<feature type="region of interest" description="Disordered" evidence="9">
    <location>
        <begin position="115"/>
        <end position="174"/>
    </location>
</feature>
<dbReference type="FunFam" id="1.10.10.60:FF:000021">
    <property type="entry name" value="CDC5 cell division cycle 5-like"/>
    <property type="match status" value="1"/>
</dbReference>
<reference evidence="12" key="1">
    <citation type="submission" date="2013-10" db="EMBL/GenBank/DDBJ databases">
        <title>Genomic analysis of the causative agents of coccidiosis in chickens.</title>
        <authorList>
            <person name="Reid A.J."/>
            <person name="Blake D."/>
            <person name="Billington K."/>
            <person name="Browne H."/>
            <person name="Dunn M."/>
            <person name="Hung S."/>
            <person name="Kawahara F."/>
            <person name="Miranda-Saavedra D."/>
            <person name="Mourier T."/>
            <person name="Nagra H."/>
            <person name="Otto T.D."/>
            <person name="Rawlings N."/>
            <person name="Sanchez A."/>
            <person name="Sanders M."/>
            <person name="Subramaniam C."/>
            <person name="Tay Y."/>
            <person name="Dear P."/>
            <person name="Doerig C."/>
            <person name="Gruber A."/>
            <person name="Parkinson J."/>
            <person name="Shirley M."/>
            <person name="Wan K.L."/>
            <person name="Berriman M."/>
            <person name="Tomley F."/>
            <person name="Pain A."/>
        </authorList>
    </citation>
    <scope>NUCLEOTIDE SEQUENCE [LARGE SCALE GENOMIC DNA]</scope>
    <source>
        <strain evidence="12">Houghton</strain>
    </source>
</reference>
<dbReference type="PANTHER" id="PTHR45885:SF1">
    <property type="entry name" value="CELL DIVISION CYCLE 5-LIKE PROTEIN"/>
    <property type="match status" value="1"/>
</dbReference>
<dbReference type="Proteomes" id="UP000030744">
    <property type="component" value="Unassembled WGS sequence"/>
</dbReference>
<dbReference type="PANTHER" id="PTHR45885">
    <property type="entry name" value="CELL DIVISION CYCLE 5-LIKE PROTEIN"/>
    <property type="match status" value="1"/>
</dbReference>
<dbReference type="Pfam" id="PF11831">
    <property type="entry name" value="Myb_Cef"/>
    <property type="match status" value="1"/>
</dbReference>
<keyword evidence="6" id="KW-0508">mRNA splicing</keyword>
<proteinExistence type="inferred from homology"/>
<reference evidence="12" key="2">
    <citation type="submission" date="2013-10" db="EMBL/GenBank/DDBJ databases">
        <authorList>
            <person name="Aslett M."/>
        </authorList>
    </citation>
    <scope>NUCLEOTIDE SEQUENCE [LARGE SCALE GENOMIC DNA]</scope>
    <source>
        <strain evidence="12">Houghton</strain>
    </source>
</reference>
<accession>U6KEM6</accession>